<name>A0A0W8G4H0_9ZZZZ</name>
<dbReference type="AlphaFoldDB" id="A0A0W8G4H0"/>
<proteinExistence type="predicted"/>
<sequence>MLLVSVTSYFQARAASLTRETARAAVELSMHTAEARLAGNLFAPYPEPRLFAVTVTAYSPTPDQTWGDPWTGAMGRRVRPGKTLAVSHDLKHLLGSRVYVQDVGYLVAEDLMHPRWENRVDLCMRTRDRAEAFGVKQLNMVVLD</sequence>
<evidence type="ECO:0008006" key="2">
    <source>
        <dbReference type="Google" id="ProtNLM"/>
    </source>
</evidence>
<dbReference type="CDD" id="cd22784">
    <property type="entry name" value="DPBB_MltA_YuiC-like"/>
    <property type="match status" value="1"/>
</dbReference>
<gene>
    <name evidence="1" type="ORF">ASZ90_002110</name>
</gene>
<protein>
    <recommendedName>
        <fullName evidence="2">3D domain-containing protein</fullName>
    </recommendedName>
</protein>
<accession>A0A0W8G4H0</accession>
<reference evidence="1" key="1">
    <citation type="journal article" date="2015" name="Proc. Natl. Acad. Sci. U.S.A.">
        <title>Networks of energetic and metabolic interactions define dynamics in microbial communities.</title>
        <authorList>
            <person name="Embree M."/>
            <person name="Liu J.K."/>
            <person name="Al-Bassam M.M."/>
            <person name="Zengler K."/>
        </authorList>
    </citation>
    <scope>NUCLEOTIDE SEQUENCE</scope>
</reference>
<dbReference type="EMBL" id="LNQE01000265">
    <property type="protein sequence ID" value="KUG28032.1"/>
    <property type="molecule type" value="Genomic_DNA"/>
</dbReference>
<comment type="caution">
    <text evidence="1">The sequence shown here is derived from an EMBL/GenBank/DDBJ whole genome shotgun (WGS) entry which is preliminary data.</text>
</comment>
<organism evidence="1">
    <name type="scientific">hydrocarbon metagenome</name>
    <dbReference type="NCBI Taxonomy" id="938273"/>
    <lineage>
        <taxon>unclassified sequences</taxon>
        <taxon>metagenomes</taxon>
        <taxon>ecological metagenomes</taxon>
    </lineage>
</organism>
<evidence type="ECO:0000313" key="1">
    <source>
        <dbReference type="EMBL" id="KUG28032.1"/>
    </source>
</evidence>